<protein>
    <submittedName>
        <fullName evidence="2">Uncharacterized protein</fullName>
    </submittedName>
</protein>
<gene>
    <name evidence="2" type="ORF">SEMRO_928_G221250.1</name>
</gene>
<proteinExistence type="predicted"/>
<evidence type="ECO:0000313" key="2">
    <source>
        <dbReference type="EMBL" id="CAB9518371.1"/>
    </source>
</evidence>
<keyword evidence="3" id="KW-1185">Reference proteome</keyword>
<dbReference type="EMBL" id="CAICTM010000926">
    <property type="protein sequence ID" value="CAB9518371.1"/>
    <property type="molecule type" value="Genomic_DNA"/>
</dbReference>
<organism evidence="2 3">
    <name type="scientific">Seminavis robusta</name>
    <dbReference type="NCBI Taxonomy" id="568900"/>
    <lineage>
        <taxon>Eukaryota</taxon>
        <taxon>Sar</taxon>
        <taxon>Stramenopiles</taxon>
        <taxon>Ochrophyta</taxon>
        <taxon>Bacillariophyta</taxon>
        <taxon>Bacillariophyceae</taxon>
        <taxon>Bacillariophycidae</taxon>
        <taxon>Naviculales</taxon>
        <taxon>Naviculaceae</taxon>
        <taxon>Seminavis</taxon>
    </lineage>
</organism>
<dbReference type="AlphaFoldDB" id="A0A9N8EFM3"/>
<feature type="compositionally biased region" description="Polar residues" evidence="1">
    <location>
        <begin position="1"/>
        <end position="18"/>
    </location>
</feature>
<feature type="compositionally biased region" description="Basic and acidic residues" evidence="1">
    <location>
        <begin position="19"/>
        <end position="53"/>
    </location>
</feature>
<sequence length="222" mass="25031">MSTKIAPIFQQSASCKQPQTKEELLTENTKLRKENAALKKENAELKKRKRSDDAGAVPPSSSKKAKTPSQRKKLFEKWAKAAARESAKTKMSNYDGMMPYTATVKETTPWTVADFESLFCTDNNNNNGGVKLQPTPTNKPTSQITILEFDTHDKVQQLFGDANIPLDGYKAQAWKSRNFCKSVRVGDYPAILEGLQVHYNKSKCTLQLQFLFQTEGCYDYDD</sequence>
<feature type="compositionally biased region" description="Basic residues" evidence="1">
    <location>
        <begin position="63"/>
        <end position="72"/>
    </location>
</feature>
<dbReference type="OrthoDB" id="2743634at2759"/>
<evidence type="ECO:0000313" key="3">
    <source>
        <dbReference type="Proteomes" id="UP001153069"/>
    </source>
</evidence>
<dbReference type="Proteomes" id="UP001153069">
    <property type="component" value="Unassembled WGS sequence"/>
</dbReference>
<comment type="caution">
    <text evidence="2">The sequence shown here is derived from an EMBL/GenBank/DDBJ whole genome shotgun (WGS) entry which is preliminary data.</text>
</comment>
<name>A0A9N8EFM3_9STRA</name>
<reference evidence="2" key="1">
    <citation type="submission" date="2020-06" db="EMBL/GenBank/DDBJ databases">
        <authorList>
            <consortium name="Plant Systems Biology data submission"/>
        </authorList>
    </citation>
    <scope>NUCLEOTIDE SEQUENCE</scope>
    <source>
        <strain evidence="2">D6</strain>
    </source>
</reference>
<accession>A0A9N8EFM3</accession>
<feature type="region of interest" description="Disordered" evidence="1">
    <location>
        <begin position="1"/>
        <end position="74"/>
    </location>
</feature>
<evidence type="ECO:0000256" key="1">
    <source>
        <dbReference type="SAM" id="MobiDB-lite"/>
    </source>
</evidence>